<dbReference type="EMBL" id="RBNI01022409">
    <property type="protein sequence ID" value="RUO96253.1"/>
    <property type="molecule type" value="Genomic_DNA"/>
</dbReference>
<organism evidence="3 4">
    <name type="scientific">Jimgerdemannia flammicorona</name>
    <dbReference type="NCBI Taxonomy" id="994334"/>
    <lineage>
        <taxon>Eukaryota</taxon>
        <taxon>Fungi</taxon>
        <taxon>Fungi incertae sedis</taxon>
        <taxon>Mucoromycota</taxon>
        <taxon>Mucoromycotina</taxon>
        <taxon>Endogonomycetes</taxon>
        <taxon>Endogonales</taxon>
        <taxon>Endogonaceae</taxon>
        <taxon>Jimgerdemannia</taxon>
    </lineage>
</organism>
<accession>A0A433A103</accession>
<dbReference type="Proteomes" id="UP000268093">
    <property type="component" value="Unassembled WGS sequence"/>
</dbReference>
<dbReference type="InterPro" id="IPR045967">
    <property type="entry name" value="HAM1-like_N"/>
</dbReference>
<name>A0A433A103_9FUNG</name>
<comment type="caution">
    <text evidence="3">The sequence shown here is derived from an EMBL/GenBank/DDBJ whole genome shotgun (WGS) entry which is preliminary data.</text>
</comment>
<proteinExistence type="predicted"/>
<evidence type="ECO:0000313" key="3">
    <source>
        <dbReference type="EMBL" id="RUO96253.1"/>
    </source>
</evidence>
<evidence type="ECO:0000313" key="4">
    <source>
        <dbReference type="Proteomes" id="UP000268093"/>
    </source>
</evidence>
<feature type="non-terminal residue" evidence="3">
    <location>
        <position position="237"/>
    </location>
</feature>
<dbReference type="Pfam" id="PF19343">
    <property type="entry name" value="HAM1_N"/>
    <property type="match status" value="1"/>
</dbReference>
<gene>
    <name evidence="3" type="ORF">BC936DRAFT_142347</name>
</gene>
<dbReference type="AlphaFoldDB" id="A0A433A103"/>
<evidence type="ECO:0000256" key="1">
    <source>
        <dbReference type="SAM" id="MobiDB-lite"/>
    </source>
</evidence>
<protein>
    <recommendedName>
        <fullName evidence="2">HAM1-like N-terminal domain-containing protein</fullName>
    </recommendedName>
</protein>
<sequence length="237" mass="26295">MSSQQHLDEERKLRQQEALERKEKIHDLYANVQDGKLPNTAEITQAIDNVKKSGVMQETASSMSPAGKKVIADTEKILDTTKRVFEDKNDNDELQSAFYHGTKAMKGASGTIKEHGVPRRNLKAGTANAQELPQEAARRAWNVARLIVTSSEFRKLVFDLQQVLQDSIRTGVAASGQRQQYSGQYGGQYSQQQPLSGQYSQQQPPSGEYSQQQPSSGEYSQQQPSSGEYSQQQPSSG</sequence>
<dbReference type="OrthoDB" id="19394at2759"/>
<dbReference type="PANTHER" id="PTHR31138">
    <property type="entry name" value="CHROMOSOME 19, WHOLE GENOME SHOTGUN SEQUENCE"/>
    <property type="match status" value="1"/>
</dbReference>
<feature type="region of interest" description="Disordered" evidence="1">
    <location>
        <begin position="182"/>
        <end position="237"/>
    </location>
</feature>
<reference evidence="3 4" key="1">
    <citation type="journal article" date="2018" name="New Phytol.">
        <title>Phylogenomics of Endogonaceae and evolution of mycorrhizas within Mucoromycota.</title>
        <authorList>
            <person name="Chang Y."/>
            <person name="Desiro A."/>
            <person name="Na H."/>
            <person name="Sandor L."/>
            <person name="Lipzen A."/>
            <person name="Clum A."/>
            <person name="Barry K."/>
            <person name="Grigoriev I.V."/>
            <person name="Martin F.M."/>
            <person name="Stajich J.E."/>
            <person name="Smith M.E."/>
            <person name="Bonito G."/>
            <person name="Spatafora J.W."/>
        </authorList>
    </citation>
    <scope>NUCLEOTIDE SEQUENCE [LARGE SCALE GENOMIC DNA]</scope>
    <source>
        <strain evidence="3 4">GMNB39</strain>
    </source>
</reference>
<keyword evidence="4" id="KW-1185">Reference proteome</keyword>
<dbReference type="PANTHER" id="PTHR31138:SF1">
    <property type="entry name" value="PDZ DOMAIN-CONTAINING PROTEIN"/>
    <property type="match status" value="1"/>
</dbReference>
<evidence type="ECO:0000259" key="2">
    <source>
        <dbReference type="Pfam" id="PF19343"/>
    </source>
</evidence>
<feature type="domain" description="HAM1-like N-terminal" evidence="2">
    <location>
        <begin position="14"/>
        <end position="171"/>
    </location>
</feature>